<keyword evidence="5" id="KW-1185">Reference proteome</keyword>
<proteinExistence type="inferred from homology"/>
<dbReference type="GO" id="GO:0016787">
    <property type="term" value="F:hydrolase activity"/>
    <property type="evidence" value="ECO:0007669"/>
    <property type="project" value="UniProtKB-KW"/>
</dbReference>
<dbReference type="Gene3D" id="3.40.1080.10">
    <property type="entry name" value="Glutaconate Coenzyme A-transferase"/>
    <property type="match status" value="1"/>
</dbReference>
<evidence type="ECO:0000256" key="1">
    <source>
        <dbReference type="ARBA" id="ARBA00009632"/>
    </source>
</evidence>
<feature type="domain" description="Acetyl-CoA hydrolase/transferase C-terminal" evidence="3">
    <location>
        <begin position="320"/>
        <end position="463"/>
    </location>
</feature>
<comment type="caution">
    <text evidence="4">The sequence shown here is derived from an EMBL/GenBank/DDBJ whole genome shotgun (WGS) entry which is preliminary data.</text>
</comment>
<sequence length="497" mass="54462">MLETRIRNAGLRDKIITAAQAASLIKDGMIIGMSGFTRAGDAKAVPVAMAERAAQDPFQITLITGASLGHDVDKILTDAHILARRMPFQSDRTLRNAINRGEVMFIDQHLSETVEQLRSNQIGPVDYAIVEALAITENGGIVPTTSVGNSASLAILADKVIVELNLNQPMALEGIHDIYIPTKRPSREPIPVMACDSRVGVPYIPIPPEKIAGIVITRESDSASTIEAPDTETFVIANHLIEFLLNEVKKGRLDLTLNPLQAGIGTIANAVLNGFVKSPFHNLRMYSEVLQDSTFELFDASKLDFASGSSITLSKACGERVFNNIERYRDKLILRPQEISNHPEVIRRLGIIGINTALEFDIYGNVNSTHVDGANMMNGIGGSGDFARNAYISIFVTKSIAKNGAISSVVPMVTHVDQTEHDVDILVTEQGLADLRGLAPRERARVIIDNCTHPDYRDQLNDYFERACKRGGHTPHLLEEAFSWHVRRAQTGSMLKQ</sequence>
<dbReference type="PANTHER" id="PTHR43609:SF1">
    <property type="entry name" value="ACETYL-COA HYDROLASE"/>
    <property type="match status" value="1"/>
</dbReference>
<protein>
    <submittedName>
        <fullName evidence="4">Acetyl-CoA hydrolase/transferase family protein</fullName>
    </submittedName>
</protein>
<reference evidence="5" key="1">
    <citation type="journal article" date="2019" name="Int. J. Syst. Evol. Microbiol.">
        <title>The Global Catalogue of Microorganisms (GCM) 10K type strain sequencing project: providing services to taxonomists for standard genome sequencing and annotation.</title>
        <authorList>
            <consortium name="The Broad Institute Genomics Platform"/>
            <consortium name="The Broad Institute Genome Sequencing Center for Infectious Disease"/>
            <person name="Wu L."/>
            <person name="Ma J."/>
        </authorList>
    </citation>
    <scope>NUCLEOTIDE SEQUENCE [LARGE SCALE GENOMIC DNA]</scope>
    <source>
        <strain evidence="5">CGMCC 1.15731</strain>
    </source>
</reference>
<evidence type="ECO:0000259" key="3">
    <source>
        <dbReference type="Pfam" id="PF13336"/>
    </source>
</evidence>
<dbReference type="EMBL" id="JBHSEL010000078">
    <property type="protein sequence ID" value="MFC4625458.1"/>
    <property type="molecule type" value="Genomic_DNA"/>
</dbReference>
<dbReference type="Gene3D" id="3.40.1080.20">
    <property type="entry name" value="Acetyl-CoA hydrolase/transferase C-terminal domain"/>
    <property type="match status" value="1"/>
</dbReference>
<dbReference type="Pfam" id="PF13336">
    <property type="entry name" value="AcetylCoA_hyd_C"/>
    <property type="match status" value="1"/>
</dbReference>
<dbReference type="Pfam" id="PF02550">
    <property type="entry name" value="AcetylCoA_hydro"/>
    <property type="match status" value="1"/>
</dbReference>
<gene>
    <name evidence="4" type="ORF">ACFO1V_09520</name>
</gene>
<dbReference type="Proteomes" id="UP001596042">
    <property type="component" value="Unassembled WGS sequence"/>
</dbReference>
<name>A0ABV9H7R0_9HYPH</name>
<feature type="domain" description="Acetyl-CoA hydrolase/transferase N-terminal" evidence="2">
    <location>
        <begin position="12"/>
        <end position="215"/>
    </location>
</feature>
<keyword evidence="4" id="KW-0378">Hydrolase</keyword>
<dbReference type="NCBIfam" id="TIGR03458">
    <property type="entry name" value="YgfH_subfam"/>
    <property type="match status" value="1"/>
</dbReference>
<evidence type="ECO:0000259" key="2">
    <source>
        <dbReference type="Pfam" id="PF02550"/>
    </source>
</evidence>
<dbReference type="InterPro" id="IPR046433">
    <property type="entry name" value="ActCoA_hydro"/>
</dbReference>
<dbReference type="InterPro" id="IPR026888">
    <property type="entry name" value="AcetylCoA_hyd_C"/>
</dbReference>
<organism evidence="4 5">
    <name type="scientific">Daeguia caeni</name>
    <dbReference type="NCBI Taxonomy" id="439612"/>
    <lineage>
        <taxon>Bacteria</taxon>
        <taxon>Pseudomonadati</taxon>
        <taxon>Pseudomonadota</taxon>
        <taxon>Alphaproteobacteria</taxon>
        <taxon>Hyphomicrobiales</taxon>
        <taxon>Brucellaceae</taxon>
        <taxon>Daeguia</taxon>
    </lineage>
</organism>
<accession>A0ABV9H7R0</accession>
<dbReference type="InterPro" id="IPR038460">
    <property type="entry name" value="AcetylCoA_hyd_C_sf"/>
</dbReference>
<dbReference type="InterPro" id="IPR003702">
    <property type="entry name" value="ActCoA_hydro_N"/>
</dbReference>
<dbReference type="Gene3D" id="3.30.750.70">
    <property type="entry name" value="4-hydroxybutyrate coenzyme like domains"/>
    <property type="match status" value="1"/>
</dbReference>
<dbReference type="SUPFAM" id="SSF100950">
    <property type="entry name" value="NagB/RpiA/CoA transferase-like"/>
    <property type="match status" value="2"/>
</dbReference>
<dbReference type="PANTHER" id="PTHR43609">
    <property type="entry name" value="ACETYL-COA HYDROLASE"/>
    <property type="match status" value="1"/>
</dbReference>
<dbReference type="InterPro" id="IPR017821">
    <property type="entry name" value="Succinate_CoA_transferase"/>
</dbReference>
<dbReference type="RefSeq" id="WP_374834646.1">
    <property type="nucleotide sequence ID" value="NZ_JBHEEZ010000069.1"/>
</dbReference>
<dbReference type="InterPro" id="IPR037171">
    <property type="entry name" value="NagB/RpiA_transferase-like"/>
</dbReference>
<evidence type="ECO:0000313" key="4">
    <source>
        <dbReference type="EMBL" id="MFC4625458.1"/>
    </source>
</evidence>
<comment type="similarity">
    <text evidence="1">Belongs to the acetyl-CoA hydrolase/transferase family.</text>
</comment>
<evidence type="ECO:0000313" key="5">
    <source>
        <dbReference type="Proteomes" id="UP001596042"/>
    </source>
</evidence>